<dbReference type="Proteomes" id="UP000028045">
    <property type="component" value="Unassembled WGS sequence"/>
</dbReference>
<dbReference type="Gene3D" id="2.60.40.150">
    <property type="entry name" value="C2 domain"/>
    <property type="match status" value="1"/>
</dbReference>
<feature type="region of interest" description="Disordered" evidence="2">
    <location>
        <begin position="1195"/>
        <end position="1289"/>
    </location>
</feature>
<gene>
    <name evidence="4" type="ORF">S7711_00113</name>
</gene>
<dbReference type="SMART" id="SM00323">
    <property type="entry name" value="RasGAP"/>
    <property type="match status" value="1"/>
</dbReference>
<proteinExistence type="predicted"/>
<dbReference type="CDD" id="cd05137">
    <property type="entry name" value="RasGAP_CLA2_BUD2"/>
    <property type="match status" value="1"/>
</dbReference>
<dbReference type="Pfam" id="PF00616">
    <property type="entry name" value="RasGAP"/>
    <property type="match status" value="1"/>
</dbReference>
<keyword evidence="5" id="KW-1185">Reference proteome</keyword>
<feature type="compositionally biased region" description="Basic and acidic residues" evidence="2">
    <location>
        <begin position="1"/>
        <end position="13"/>
    </location>
</feature>
<dbReference type="Gene3D" id="1.10.506.10">
    <property type="entry name" value="GTPase Activation - p120gap, domain 1"/>
    <property type="match status" value="1"/>
</dbReference>
<evidence type="ECO:0000313" key="4">
    <source>
        <dbReference type="EMBL" id="KEY72097.1"/>
    </source>
</evidence>
<dbReference type="GO" id="GO:0007165">
    <property type="term" value="P:signal transduction"/>
    <property type="evidence" value="ECO:0007669"/>
    <property type="project" value="UniProtKB-ARBA"/>
</dbReference>
<feature type="region of interest" description="Disordered" evidence="2">
    <location>
        <begin position="616"/>
        <end position="636"/>
    </location>
</feature>
<dbReference type="SUPFAM" id="SSF48350">
    <property type="entry name" value="GTPase activation domain, GAP"/>
    <property type="match status" value="1"/>
</dbReference>
<feature type="region of interest" description="Disordered" evidence="2">
    <location>
        <begin position="1"/>
        <end position="73"/>
    </location>
</feature>
<dbReference type="EMBL" id="KL648097">
    <property type="protein sequence ID" value="KEY72097.1"/>
    <property type="molecule type" value="Genomic_DNA"/>
</dbReference>
<evidence type="ECO:0000256" key="1">
    <source>
        <dbReference type="ARBA" id="ARBA00022468"/>
    </source>
</evidence>
<feature type="compositionally biased region" description="Low complexity" evidence="2">
    <location>
        <begin position="1240"/>
        <end position="1250"/>
    </location>
</feature>
<reference evidence="4 5" key="1">
    <citation type="journal article" date="2014" name="BMC Genomics">
        <title>Comparative genome sequencing reveals chemotype-specific gene clusters in the toxigenic black mold Stachybotrys.</title>
        <authorList>
            <person name="Semeiks J."/>
            <person name="Borek D."/>
            <person name="Otwinowski Z."/>
            <person name="Grishin N.V."/>
        </authorList>
    </citation>
    <scope>NUCLEOTIDE SEQUENCE [LARGE SCALE GENOMIC DNA]</scope>
    <source>
        <strain evidence="5">CBS 109288 / IBT 7711</strain>
    </source>
</reference>
<feature type="region of interest" description="Disordered" evidence="2">
    <location>
        <begin position="410"/>
        <end position="434"/>
    </location>
</feature>
<dbReference type="PANTHER" id="PTHR10194:SF60">
    <property type="entry name" value="RAS GTPASE-ACTIVATING PROTEIN RASKOL"/>
    <property type="match status" value="1"/>
</dbReference>
<accession>A0A084B3G8</accession>
<dbReference type="HOGENOM" id="CLU_003244_1_0_1"/>
<feature type="compositionally biased region" description="Polar residues" evidence="2">
    <location>
        <begin position="156"/>
        <end position="167"/>
    </location>
</feature>
<dbReference type="InterPro" id="IPR035892">
    <property type="entry name" value="C2_domain_sf"/>
</dbReference>
<dbReference type="InterPro" id="IPR001936">
    <property type="entry name" value="RasGAP_dom"/>
</dbReference>
<dbReference type="GO" id="GO:0005096">
    <property type="term" value="F:GTPase activator activity"/>
    <property type="evidence" value="ECO:0007669"/>
    <property type="project" value="UniProtKB-KW"/>
</dbReference>
<organism evidence="4 5">
    <name type="scientific">Stachybotrys chartarum (strain CBS 109288 / IBT 7711)</name>
    <name type="common">Toxic black mold</name>
    <name type="synonym">Stilbospora chartarum</name>
    <dbReference type="NCBI Taxonomy" id="1280523"/>
    <lineage>
        <taxon>Eukaryota</taxon>
        <taxon>Fungi</taxon>
        <taxon>Dikarya</taxon>
        <taxon>Ascomycota</taxon>
        <taxon>Pezizomycotina</taxon>
        <taxon>Sordariomycetes</taxon>
        <taxon>Hypocreomycetidae</taxon>
        <taxon>Hypocreales</taxon>
        <taxon>Stachybotryaceae</taxon>
        <taxon>Stachybotrys</taxon>
    </lineage>
</organism>
<name>A0A084B3G8_STACB</name>
<sequence length="1289" mass="142430">MDEKPPAHERSAGHFDSLQGNGHAPSKKSSQGTVISPAEPAQPQMHKIQPGYGQIPGPSHGIASTTPPPLDIPLDLLERASATNLRAAFRTTTATGPSIRAVTPDLLDSLNLGGASHDPPLDASLGSFPRGLGSQQSSPRSVPGGVSRRQGMVFNDNFSDSYDGETNSPPPHSLPSSSVPRPRTRTMDTSSLAHKASLPVSDQRTRVQSISSSGSPPITDDVRPVAAPLLESMGYPSILPSRGMEAASPLNRDKRGSSKRLIKRQSSRPTSPLFSATPSIDSLPFPVAADEPSKVILLMKTLCGRMRGEIEYQGESSGPWHSGVAYIDEERASLMFDSGQSGPFHIPLVSDLRGCRIMPVDYPEVGKQCLEVVSAQPVVEIILRPLVADEFDLWLAALLCWQQLRPNSVKLPNGKPSSPASPVRPELRRQGKSLEGSKGAIIKVGKIMLWDKGMAASPRAVVKRPSTRDPRSPATLWRRVSCILDDNGNFKLLLENDAAVLSTIELSQLSRSAIQQLDRTVLDEEYCIAIFPTYAPSSSQLSIFRPLYLALENRVHFEVWFVLLRAFAMPDVYTLDDPEKELMEDIADLDKDHHEEVFRVEKSILLRLTEAKVRLGAPPQESVTPEREKGGRTEHDPSIGNYLAEVILDNEVRARTTTKNATKNPFWREDCEFNDLPPSMPYLSVVLKKVEGNLDSLSHQLQASIGLSKTAGQHEVTCGTVDISLDQLEKGKDHEQWFQVLDERQQSIGSMLVKICHEEHVVLLLKHYQHLSEILHRFPLGLTAGIAACMPAHLRRLSELFLNIFQASGSSGDWLMALVEDEIDGIGNQAPIKKYRFSSRLRSNESQESASDRELIVRDMSKSLAGEANLLFRGNSLLTLSLEYHMRRLGKEYLEEVLQRKIYEINEMNPDCEIDPSKLPTHATASELEYRSTQLIQIATEVWQCVADSANLIPPELRHVLKYIRAVAEDRYGDFLRSVSYTSVSGFLFLRFICPAILSPKLWGLLRDHPRPRAQRTFTLIAKALQKMANLSTFGKREEYMEPMNRFLGAQRQVFKDYIDQVCGIPAERSANSIPASYSTPLTILNRLDPAAKEGFPSLPYLIDEARSYASLVKLWTDARPLETKNLEAEGELLEFNDLCFALQQRADACLAKAESYRAAEASNYPDDLADTLDQATLIESLSVPYSNSATTAATSITWMDRPPGSAGSDNTGEEQNPRGRSVEPRRGRDGWESRKSSGFRHVSGSSSSGTLRAKNGKVGRTILNGIMRISGNTRGDSPESRGPDSRRQ</sequence>
<dbReference type="PANTHER" id="PTHR10194">
    <property type="entry name" value="RAS GTPASE-ACTIVATING PROTEINS"/>
    <property type="match status" value="1"/>
</dbReference>
<feature type="domain" description="Ras-GAP" evidence="3">
    <location>
        <begin position="793"/>
        <end position="1030"/>
    </location>
</feature>
<evidence type="ECO:0000313" key="5">
    <source>
        <dbReference type="Proteomes" id="UP000028045"/>
    </source>
</evidence>
<feature type="region of interest" description="Disordered" evidence="2">
    <location>
        <begin position="111"/>
        <end position="222"/>
    </location>
</feature>
<feature type="compositionally biased region" description="Basic residues" evidence="2">
    <location>
        <begin position="257"/>
        <end position="266"/>
    </location>
</feature>
<keyword evidence="1" id="KW-0343">GTPase activation</keyword>
<evidence type="ECO:0000259" key="3">
    <source>
        <dbReference type="PROSITE" id="PS50018"/>
    </source>
</evidence>
<feature type="compositionally biased region" description="Basic and acidic residues" evidence="2">
    <location>
        <begin position="624"/>
        <end position="636"/>
    </location>
</feature>
<dbReference type="PROSITE" id="PS50018">
    <property type="entry name" value="RAS_GTPASE_ACTIV_2"/>
    <property type="match status" value="1"/>
</dbReference>
<dbReference type="InterPro" id="IPR039360">
    <property type="entry name" value="Ras_GTPase"/>
</dbReference>
<dbReference type="InterPro" id="IPR008936">
    <property type="entry name" value="Rho_GTPase_activation_prot"/>
</dbReference>
<feature type="region of interest" description="Disordered" evidence="2">
    <location>
        <begin position="240"/>
        <end position="275"/>
    </location>
</feature>
<dbReference type="SUPFAM" id="SSF49562">
    <property type="entry name" value="C2 domain (Calcium/lipid-binding domain, CaLB)"/>
    <property type="match status" value="1"/>
</dbReference>
<evidence type="ECO:0000256" key="2">
    <source>
        <dbReference type="SAM" id="MobiDB-lite"/>
    </source>
</evidence>
<feature type="compositionally biased region" description="Basic and acidic residues" evidence="2">
    <location>
        <begin position="1277"/>
        <end position="1289"/>
    </location>
</feature>
<dbReference type="InterPro" id="IPR023152">
    <property type="entry name" value="RasGAP_CS"/>
</dbReference>
<dbReference type="OrthoDB" id="775356at2759"/>
<feature type="compositionally biased region" description="Polar residues" evidence="2">
    <location>
        <begin position="200"/>
        <end position="216"/>
    </location>
</feature>
<feature type="compositionally biased region" description="Basic and acidic residues" evidence="2">
    <location>
        <begin position="1216"/>
        <end position="1236"/>
    </location>
</feature>
<dbReference type="PROSITE" id="PS00509">
    <property type="entry name" value="RAS_GTPASE_ACTIV_1"/>
    <property type="match status" value="1"/>
</dbReference>
<protein>
    <recommendedName>
        <fullName evidence="3">Ras-GAP domain-containing protein</fullName>
    </recommendedName>
</protein>